<dbReference type="GO" id="GO:0044209">
    <property type="term" value="P:AMP salvage"/>
    <property type="evidence" value="ECO:0007669"/>
    <property type="project" value="UniProtKB-UniRule"/>
</dbReference>
<organism evidence="8 9">
    <name type="scientific">Candidatus Berkelbacteria bacterium Licking1014_7</name>
    <dbReference type="NCBI Taxonomy" id="2017147"/>
    <lineage>
        <taxon>Bacteria</taxon>
        <taxon>Candidatus Berkelbacteria</taxon>
    </lineage>
</organism>
<evidence type="ECO:0000256" key="6">
    <source>
        <dbReference type="RuleBase" id="RU003330"/>
    </source>
</evidence>
<comment type="caution">
    <text evidence="8">The sequence shown here is derived from an EMBL/GenBank/DDBJ whole genome shotgun (WGS) entry which is preliminary data.</text>
</comment>
<dbReference type="GO" id="GO:0005737">
    <property type="term" value="C:cytoplasm"/>
    <property type="evidence" value="ECO:0007669"/>
    <property type="project" value="UniProtKB-SubCell"/>
</dbReference>
<dbReference type="AlphaFoldDB" id="A0A554LI50"/>
<sequence>MSALQKINLKTRKVTLCILGIPGSGKGTQAKFLAKKFNLTHIETGNLVREYILSRKAASDRYQKGIPQPSPVINKLVENEISRQLQKKCDRFILDPYPLKISEAKHFLKIVKKYRLANPYVIFLKTNPQLVLQRIIERAKTQGRTDDNIQTVQKRINHYQKELKPILKYFSRKKLLLTVDGDQTIKNVKKELFSRFRQN</sequence>
<dbReference type="GO" id="GO:0005524">
    <property type="term" value="F:ATP binding"/>
    <property type="evidence" value="ECO:0007669"/>
    <property type="project" value="UniProtKB-UniRule"/>
</dbReference>
<feature type="binding site" evidence="5">
    <location>
        <begin position="23"/>
        <end position="28"/>
    </location>
    <ligand>
        <name>ATP</name>
        <dbReference type="ChEBI" id="CHEBI:30616"/>
    </ligand>
</feature>
<dbReference type="InterPro" id="IPR000850">
    <property type="entry name" value="Adenylat/UMP-CMP_kin"/>
</dbReference>
<dbReference type="HAMAP" id="MF_00235">
    <property type="entry name" value="Adenylate_kinase_Adk"/>
    <property type="match status" value="1"/>
</dbReference>
<feature type="binding site" evidence="5">
    <location>
        <position position="183"/>
    </location>
    <ligand>
        <name>ATP</name>
        <dbReference type="ChEBI" id="CHEBI:30616"/>
    </ligand>
</feature>
<feature type="binding site" evidence="5">
    <location>
        <position position="138"/>
    </location>
    <ligand>
        <name>ATP</name>
        <dbReference type="ChEBI" id="CHEBI:30616"/>
    </ligand>
</feature>
<evidence type="ECO:0000256" key="5">
    <source>
        <dbReference type="HAMAP-Rule" id="MF_00235"/>
    </source>
</evidence>
<comment type="function">
    <text evidence="5">Catalyzes the reversible transfer of the terminal phosphate group between ATP and AMP. Plays an important role in cellular energy homeostasis and in adenine nucleotide metabolism.</text>
</comment>
<feature type="binding site" evidence="5">
    <location>
        <position position="49"/>
    </location>
    <ligand>
        <name>AMP</name>
        <dbReference type="ChEBI" id="CHEBI:456215"/>
    </ligand>
</feature>
<keyword evidence="5" id="KW-0963">Cytoplasm</keyword>
<feature type="binding site" evidence="5">
    <location>
        <position position="144"/>
    </location>
    <ligand>
        <name>AMP</name>
        <dbReference type="ChEBI" id="CHEBI:456215"/>
    </ligand>
</feature>
<gene>
    <name evidence="5" type="primary">adk</name>
    <name evidence="8" type="ORF">CEN89_638</name>
</gene>
<comment type="pathway">
    <text evidence="5">Purine metabolism; AMP biosynthesis via salvage pathway; AMP from ADP: step 1/1.</text>
</comment>
<dbReference type="Gene3D" id="3.40.50.300">
    <property type="entry name" value="P-loop containing nucleotide triphosphate hydrolases"/>
    <property type="match status" value="1"/>
</dbReference>
<dbReference type="InterPro" id="IPR027417">
    <property type="entry name" value="P-loop_NTPase"/>
</dbReference>
<dbReference type="GO" id="GO:0004017">
    <property type="term" value="F:AMP kinase activity"/>
    <property type="evidence" value="ECO:0007669"/>
    <property type="project" value="UniProtKB-UniRule"/>
</dbReference>
<dbReference type="PRINTS" id="PR00094">
    <property type="entry name" value="ADENYLTKNASE"/>
</dbReference>
<feature type="binding site" evidence="5">
    <location>
        <position position="44"/>
    </location>
    <ligand>
        <name>AMP</name>
        <dbReference type="ChEBI" id="CHEBI:456215"/>
    </ligand>
</feature>
<evidence type="ECO:0000313" key="9">
    <source>
        <dbReference type="Proteomes" id="UP000315689"/>
    </source>
</evidence>
<dbReference type="Proteomes" id="UP000315689">
    <property type="component" value="Unassembled WGS sequence"/>
</dbReference>
<protein>
    <recommendedName>
        <fullName evidence="5 7">Adenylate kinase</fullName>
        <shortName evidence="5">AK</shortName>
        <ecNumber evidence="5 7">2.7.4.3</ecNumber>
    </recommendedName>
    <alternativeName>
        <fullName evidence="5">ATP-AMP transphosphorylase</fullName>
    </alternativeName>
    <alternativeName>
        <fullName evidence="5">ATP:AMP phosphotransferase</fullName>
    </alternativeName>
    <alternativeName>
        <fullName evidence="5">Adenylate monophosphate kinase</fullName>
    </alternativeName>
</protein>
<dbReference type="PANTHER" id="PTHR23359">
    <property type="entry name" value="NUCLEOTIDE KINASE"/>
    <property type="match status" value="1"/>
</dbReference>
<comment type="catalytic activity">
    <reaction evidence="5 7">
        <text>AMP + ATP = 2 ADP</text>
        <dbReference type="Rhea" id="RHEA:12973"/>
        <dbReference type="ChEBI" id="CHEBI:30616"/>
        <dbReference type="ChEBI" id="CHEBI:456215"/>
        <dbReference type="ChEBI" id="CHEBI:456216"/>
        <dbReference type="EC" id="2.7.4.3"/>
    </reaction>
</comment>
<dbReference type="EC" id="2.7.4.3" evidence="5 7"/>
<comment type="subcellular location">
    <subcellularLocation>
        <location evidence="5 7">Cytoplasm</location>
    </subcellularLocation>
</comment>
<dbReference type="UniPathway" id="UPA00588">
    <property type="reaction ID" value="UER00649"/>
</dbReference>
<evidence type="ECO:0000256" key="3">
    <source>
        <dbReference type="ARBA" id="ARBA00022741"/>
    </source>
</evidence>
<keyword evidence="1 5" id="KW-0808">Transferase</keyword>
<evidence type="ECO:0000256" key="2">
    <source>
        <dbReference type="ARBA" id="ARBA00022727"/>
    </source>
</evidence>
<evidence type="ECO:0000256" key="4">
    <source>
        <dbReference type="ARBA" id="ARBA00022777"/>
    </source>
</evidence>
<feature type="binding site" evidence="5">
    <location>
        <position position="155"/>
    </location>
    <ligand>
        <name>AMP</name>
        <dbReference type="ChEBI" id="CHEBI:456215"/>
    </ligand>
</feature>
<comment type="similarity">
    <text evidence="5 6">Belongs to the adenylate kinase family.</text>
</comment>
<comment type="subunit">
    <text evidence="5 7">Monomer.</text>
</comment>
<reference evidence="8 9" key="1">
    <citation type="submission" date="2017-07" db="EMBL/GenBank/DDBJ databases">
        <title>Mechanisms for carbon and nitrogen cycling indicate functional differentiation within the Candidate Phyla Radiation.</title>
        <authorList>
            <person name="Danczak R.E."/>
            <person name="Johnston M.D."/>
            <person name="Kenah C."/>
            <person name="Slattery M."/>
            <person name="Wrighton K.C."/>
            <person name="Wilkins M.J."/>
        </authorList>
    </citation>
    <scope>NUCLEOTIDE SEQUENCE [LARGE SCALE GENOMIC DNA]</scope>
    <source>
        <strain evidence="8">Licking1014_7</strain>
    </source>
</reference>
<proteinExistence type="inferred from homology"/>
<evidence type="ECO:0000256" key="1">
    <source>
        <dbReference type="ARBA" id="ARBA00022679"/>
    </source>
</evidence>
<dbReference type="CDD" id="cd01428">
    <property type="entry name" value="ADK"/>
    <property type="match status" value="1"/>
</dbReference>
<comment type="domain">
    <text evidence="5">Consists of three domains, a large central CORE domain and two small peripheral domains, NMPbind and LID, which undergo movements during catalysis. The LID domain closes over the site of phosphoryl transfer upon ATP binding. Assembling and dissambling the active center during each catalytic cycle provides an effective means to prevent ATP hydrolysis.</text>
</comment>
<comment type="caution">
    <text evidence="5">Lacks conserved residue(s) required for the propagation of feature annotation.</text>
</comment>
<accession>A0A554LI50</accession>
<keyword evidence="3 5" id="KW-0547">Nucleotide-binding</keyword>
<dbReference type="EMBL" id="VMGK01000022">
    <property type="protein sequence ID" value="TSC92544.1"/>
    <property type="molecule type" value="Genomic_DNA"/>
</dbReference>
<evidence type="ECO:0000256" key="7">
    <source>
        <dbReference type="RuleBase" id="RU003331"/>
    </source>
</evidence>
<dbReference type="SUPFAM" id="SSF52540">
    <property type="entry name" value="P-loop containing nucleoside triphosphate hydrolases"/>
    <property type="match status" value="1"/>
</dbReference>
<keyword evidence="4 5" id="KW-0418">Kinase</keyword>
<keyword evidence="2 5" id="KW-0545">Nucleotide biosynthesis</keyword>
<dbReference type="Pfam" id="PF00406">
    <property type="entry name" value="ADK"/>
    <property type="match status" value="1"/>
</dbReference>
<evidence type="ECO:0000313" key="8">
    <source>
        <dbReference type="EMBL" id="TSC92544.1"/>
    </source>
</evidence>
<keyword evidence="5 7" id="KW-0067">ATP-binding</keyword>
<name>A0A554LI50_9BACT</name>